<reference evidence="2" key="1">
    <citation type="journal article" date="2023" name="Mol. Phylogenet. Evol.">
        <title>Genome-scale phylogeny and comparative genomics of the fungal order Sordariales.</title>
        <authorList>
            <person name="Hensen N."/>
            <person name="Bonometti L."/>
            <person name="Westerberg I."/>
            <person name="Brannstrom I.O."/>
            <person name="Guillou S."/>
            <person name="Cros-Aarteil S."/>
            <person name="Calhoun S."/>
            <person name="Haridas S."/>
            <person name="Kuo A."/>
            <person name="Mondo S."/>
            <person name="Pangilinan J."/>
            <person name="Riley R."/>
            <person name="LaButti K."/>
            <person name="Andreopoulos B."/>
            <person name="Lipzen A."/>
            <person name="Chen C."/>
            <person name="Yan M."/>
            <person name="Daum C."/>
            <person name="Ng V."/>
            <person name="Clum A."/>
            <person name="Steindorff A."/>
            <person name="Ohm R.A."/>
            <person name="Martin F."/>
            <person name="Silar P."/>
            <person name="Natvig D.O."/>
            <person name="Lalanne C."/>
            <person name="Gautier V."/>
            <person name="Ament-Velasquez S.L."/>
            <person name="Kruys A."/>
            <person name="Hutchinson M.I."/>
            <person name="Powell A.J."/>
            <person name="Barry K."/>
            <person name="Miller A.N."/>
            <person name="Grigoriev I.V."/>
            <person name="Debuchy R."/>
            <person name="Gladieux P."/>
            <person name="Hiltunen Thoren M."/>
            <person name="Johannesson H."/>
        </authorList>
    </citation>
    <scope>NUCLEOTIDE SEQUENCE</scope>
    <source>
        <strain evidence="2">CBS 118394</strain>
    </source>
</reference>
<organism evidence="2 3">
    <name type="scientific">Apodospora peruviana</name>
    <dbReference type="NCBI Taxonomy" id="516989"/>
    <lineage>
        <taxon>Eukaryota</taxon>
        <taxon>Fungi</taxon>
        <taxon>Dikarya</taxon>
        <taxon>Ascomycota</taxon>
        <taxon>Pezizomycotina</taxon>
        <taxon>Sordariomycetes</taxon>
        <taxon>Sordariomycetidae</taxon>
        <taxon>Sordariales</taxon>
        <taxon>Lasiosphaeriaceae</taxon>
        <taxon>Apodospora</taxon>
    </lineage>
</organism>
<accession>A0AAE0I0E7</accession>
<dbReference type="AlphaFoldDB" id="A0AAE0I0E7"/>
<sequence length="199" mass="21845">MCLASWKFDPHCRYDGVDKTSHDGEFLVLAGLLEAPIPPEAHGQGPGARSWRARVRAANRMKPMMGGNCQWQKAPFVVNASTNFKAVGFEKTNPGTQSPHPMSVIGVFECLKNLPKKRSKQPTCPLRDRGQDGSWAAQARRRPGTGDRDREHDAVSCLLELVKQIKQDDNSAAPSGCTVMSCCCFMMSEHHRSAVPVVA</sequence>
<comment type="caution">
    <text evidence="2">The sequence shown here is derived from an EMBL/GenBank/DDBJ whole genome shotgun (WGS) entry which is preliminary data.</text>
</comment>
<proteinExistence type="predicted"/>
<dbReference type="Proteomes" id="UP001283341">
    <property type="component" value="Unassembled WGS sequence"/>
</dbReference>
<evidence type="ECO:0000313" key="3">
    <source>
        <dbReference type="Proteomes" id="UP001283341"/>
    </source>
</evidence>
<name>A0AAE0I0E7_9PEZI</name>
<gene>
    <name evidence="2" type="ORF">B0H66DRAFT_560725</name>
</gene>
<reference evidence="2" key="2">
    <citation type="submission" date="2023-06" db="EMBL/GenBank/DDBJ databases">
        <authorList>
            <consortium name="Lawrence Berkeley National Laboratory"/>
            <person name="Haridas S."/>
            <person name="Hensen N."/>
            <person name="Bonometti L."/>
            <person name="Westerberg I."/>
            <person name="Brannstrom I.O."/>
            <person name="Guillou S."/>
            <person name="Cros-Aarteil S."/>
            <person name="Calhoun S."/>
            <person name="Kuo A."/>
            <person name="Mondo S."/>
            <person name="Pangilinan J."/>
            <person name="Riley R."/>
            <person name="Labutti K."/>
            <person name="Andreopoulos B."/>
            <person name="Lipzen A."/>
            <person name="Chen C."/>
            <person name="Yanf M."/>
            <person name="Daum C."/>
            <person name="Ng V."/>
            <person name="Clum A."/>
            <person name="Steindorff A."/>
            <person name="Ohm R."/>
            <person name="Martin F."/>
            <person name="Silar P."/>
            <person name="Natvig D."/>
            <person name="Lalanne C."/>
            <person name="Gautier V."/>
            <person name="Ament-Velasquez S.L."/>
            <person name="Kruys A."/>
            <person name="Hutchinson M.I."/>
            <person name="Powell A.J."/>
            <person name="Barry K."/>
            <person name="Miller A.N."/>
            <person name="Grigoriev I.V."/>
            <person name="Debuchy R."/>
            <person name="Gladieux P."/>
            <person name="Thoren M.H."/>
            <person name="Johannesson H."/>
        </authorList>
    </citation>
    <scope>NUCLEOTIDE SEQUENCE</scope>
    <source>
        <strain evidence="2">CBS 118394</strain>
    </source>
</reference>
<keyword evidence="3" id="KW-1185">Reference proteome</keyword>
<evidence type="ECO:0000256" key="1">
    <source>
        <dbReference type="SAM" id="MobiDB-lite"/>
    </source>
</evidence>
<evidence type="ECO:0000313" key="2">
    <source>
        <dbReference type="EMBL" id="KAK3316222.1"/>
    </source>
</evidence>
<feature type="region of interest" description="Disordered" evidence="1">
    <location>
        <begin position="118"/>
        <end position="151"/>
    </location>
</feature>
<dbReference type="EMBL" id="JAUEDM010000005">
    <property type="protein sequence ID" value="KAK3316222.1"/>
    <property type="molecule type" value="Genomic_DNA"/>
</dbReference>
<protein>
    <submittedName>
        <fullName evidence="2">Uncharacterized protein</fullName>
    </submittedName>
</protein>